<keyword evidence="2" id="KW-1185">Reference proteome</keyword>
<sequence>MLKFKVIFEGKEINSESLPQKQIQEFINKLISTLKLLNENKVFGIFMNGSELKKDKTFSDYKVKSGCILELKPTIIYEYIFLKIIGQQKTCFPYICSGEKAQKLYDDVAKELNLSNQSFTLLFQGVPLDRNKQLIEYNLVSNSIINCEDGLRIQPQITVKIQYNNQDYNFVLNQESRISDLEYQIKQKFNNKDFYLLKNGEQELQSNQKINTLNANYILVSLKNQFLQITPQQQIIQKEPQQEIIQRIPQQQIIQKETQQEIIQRTPQQEIIQKEPQQQIIQKETQQEIMQKELQQQIIQKEPQQEIVQKEPQQQIIQKEPQQQIIQKEPQQQIISKQPQQEIMQKELQQQIIQKEPQQEIVQKEPQIQIKRSFTSQKIKILKDPLKGEIQQFQFICNDDKQFEKHLALKVLIQNEIRNIQIPENTVVQQIEEQLKAEFKFPFAIRLFYKNQILNSNETLAQQIVKEIESFQITLNLIYEQNPVITVKRSMDTTIKQIEDFIISQNKLNINIHVQLDGIVLDSSKTLRELQIRDNTNLYLKNNIKLVIQRGDDIIDYYALEDTNTKQLSEDLTKKHHFKPPFILQKESGDKLKSNLTLKQQGLQNNHIIFVIEEKLIEINLMYQNNKKLISVEENSIVSDLINLTQEQFSIQGQIQLNLEGNQILNPNDTLSNQKVQMGSNLQVLLVAQDNQIPQPPFPQKTLLAKNVSNGSILDGAKNENQEQPPLEQIKIFINIGNQKEIMNVKVNFKVIELIKYIQQIYYLKEKFQLSLEDKVMLNDELTLAEYKVQQEDNLFVIFNQEQNLQQNQNPQQNQYSLNYNTQYNQNQQYKQYPYCNQNSFQNQYSYFNQNSFQNQYSQFNQNRQFNQNQLSNQKTEYNQIPSDNSQIQKFQQSSQIFQQNVGLELNQKFPQKFNRQMSQEFPRQLMGQQNSQIIHPFAQAKVQLRYNNNILIQEMDSSMSVGALEKLAQEQYKIYEPIQIEKQGQVLNSQQIIGGLNLINLEILDIVIKQPSNPFFIQELSLIIKVKENENAIEISIDQESKVSQLIEFLKQNYNINETVELWQNQIQLYENKSLKEQNVQNKSQLTLKQKN</sequence>
<accession>A0A8S1R6U3</accession>
<reference evidence="1" key="1">
    <citation type="submission" date="2021-01" db="EMBL/GenBank/DDBJ databases">
        <authorList>
            <consortium name="Genoscope - CEA"/>
            <person name="William W."/>
        </authorList>
    </citation>
    <scope>NUCLEOTIDE SEQUENCE</scope>
</reference>
<dbReference type="AlphaFoldDB" id="A0A8S1R6U3"/>
<proteinExistence type="predicted"/>
<comment type="caution">
    <text evidence="1">The sequence shown here is derived from an EMBL/GenBank/DDBJ whole genome shotgun (WGS) entry which is preliminary data.</text>
</comment>
<gene>
    <name evidence="1" type="ORF">PSON_ATCC_30995.1.T1410095</name>
</gene>
<protein>
    <recommendedName>
        <fullName evidence="3">Ubiquitin-like domain-containing protein</fullName>
    </recommendedName>
</protein>
<dbReference type="EMBL" id="CAJJDN010000141">
    <property type="protein sequence ID" value="CAD8122932.1"/>
    <property type="molecule type" value="Genomic_DNA"/>
</dbReference>
<organism evidence="1 2">
    <name type="scientific">Paramecium sonneborni</name>
    <dbReference type="NCBI Taxonomy" id="65129"/>
    <lineage>
        <taxon>Eukaryota</taxon>
        <taxon>Sar</taxon>
        <taxon>Alveolata</taxon>
        <taxon>Ciliophora</taxon>
        <taxon>Intramacronucleata</taxon>
        <taxon>Oligohymenophorea</taxon>
        <taxon>Peniculida</taxon>
        <taxon>Parameciidae</taxon>
        <taxon>Paramecium</taxon>
    </lineage>
</organism>
<evidence type="ECO:0008006" key="3">
    <source>
        <dbReference type="Google" id="ProtNLM"/>
    </source>
</evidence>
<evidence type="ECO:0000313" key="1">
    <source>
        <dbReference type="EMBL" id="CAD8122932.1"/>
    </source>
</evidence>
<evidence type="ECO:0000313" key="2">
    <source>
        <dbReference type="Proteomes" id="UP000692954"/>
    </source>
</evidence>
<name>A0A8S1R6U3_9CILI</name>
<dbReference type="Proteomes" id="UP000692954">
    <property type="component" value="Unassembled WGS sequence"/>
</dbReference>